<name>A0A6M1SAS0_9HYPH</name>
<keyword evidence="2" id="KW-0808">Transferase</keyword>
<organism evidence="2 3">
    <name type="scientific">Rhizobium daejeonense</name>
    <dbReference type="NCBI Taxonomy" id="240521"/>
    <lineage>
        <taxon>Bacteria</taxon>
        <taxon>Pseudomonadati</taxon>
        <taxon>Pseudomonadota</taxon>
        <taxon>Alphaproteobacteria</taxon>
        <taxon>Hyphomicrobiales</taxon>
        <taxon>Rhizobiaceae</taxon>
        <taxon>Rhizobium/Agrobacterium group</taxon>
        <taxon>Rhizobium</taxon>
    </lineage>
</organism>
<dbReference type="Gene3D" id="3.40.50.150">
    <property type="entry name" value="Vaccinia Virus protein VP39"/>
    <property type="match status" value="1"/>
</dbReference>
<accession>A0A6M1SAS0</accession>
<dbReference type="AlphaFoldDB" id="A0A6M1SAS0"/>
<feature type="domain" description="Methyltransferase type 11" evidence="1">
    <location>
        <begin position="58"/>
        <end position="152"/>
    </location>
</feature>
<dbReference type="InterPro" id="IPR050508">
    <property type="entry name" value="Methyltransf_Superfamily"/>
</dbReference>
<dbReference type="PANTHER" id="PTHR42912:SF80">
    <property type="entry name" value="METHYLTRANSFERASE DOMAIN-CONTAINING PROTEIN"/>
    <property type="match status" value="1"/>
</dbReference>
<protein>
    <submittedName>
        <fullName evidence="2">Methyltransferase domain-containing protein</fullName>
    </submittedName>
</protein>
<gene>
    <name evidence="2" type="ORF">G6N76_21795</name>
</gene>
<dbReference type="Pfam" id="PF08241">
    <property type="entry name" value="Methyltransf_11"/>
    <property type="match status" value="1"/>
</dbReference>
<comment type="caution">
    <text evidence="2">The sequence shown here is derived from an EMBL/GenBank/DDBJ whole genome shotgun (WGS) entry which is preliminary data.</text>
</comment>
<keyword evidence="2" id="KW-0489">Methyltransferase</keyword>
<dbReference type="InterPro" id="IPR029063">
    <property type="entry name" value="SAM-dependent_MTases_sf"/>
</dbReference>
<keyword evidence="3" id="KW-1185">Reference proteome</keyword>
<evidence type="ECO:0000313" key="2">
    <source>
        <dbReference type="EMBL" id="NGO66300.1"/>
    </source>
</evidence>
<dbReference type="Proteomes" id="UP000477849">
    <property type="component" value="Unassembled WGS sequence"/>
</dbReference>
<sequence length="263" mass="29188">MSRPPSNHHLKEDIRDYWSKRSETFDLAFGHRIPPGPELDAWADAVRQRLGSEPLKVLELASGTGEVSNVLLSLGHDVTGLDFSEAMIGVARRKHAGRAGVRFILADAEQTMEPDGTYDAVVCRHLVWTLTEPQQAFAEWFRVLKPGGRLLIFDGNWAAPTPLGRIVSGAIKLIDRVAGVDPYYDGAMSDRHADIMRRLPFGEGLTVERLMPLLGAAGFKEIEVGSHAPIAAAQRETADLRNRLRTLLYRRFILSCRRPEDGA</sequence>
<proteinExistence type="predicted"/>
<evidence type="ECO:0000259" key="1">
    <source>
        <dbReference type="Pfam" id="PF08241"/>
    </source>
</evidence>
<reference evidence="2 3" key="1">
    <citation type="submission" date="2020-02" db="EMBL/GenBank/DDBJ databases">
        <title>Genome sequence of the type strain CCBAU10050 of Rhizobium daejeonense.</title>
        <authorList>
            <person name="Gao J."/>
            <person name="Sun J."/>
        </authorList>
    </citation>
    <scope>NUCLEOTIDE SEQUENCE [LARGE SCALE GENOMIC DNA]</scope>
    <source>
        <strain evidence="2 3">CCBAU10050</strain>
    </source>
</reference>
<dbReference type="SUPFAM" id="SSF53335">
    <property type="entry name" value="S-adenosyl-L-methionine-dependent methyltransferases"/>
    <property type="match status" value="1"/>
</dbReference>
<evidence type="ECO:0000313" key="3">
    <source>
        <dbReference type="Proteomes" id="UP000477849"/>
    </source>
</evidence>
<dbReference type="CDD" id="cd02440">
    <property type="entry name" value="AdoMet_MTases"/>
    <property type="match status" value="1"/>
</dbReference>
<dbReference type="RefSeq" id="WP_163901451.1">
    <property type="nucleotide sequence ID" value="NZ_CP048427.1"/>
</dbReference>
<dbReference type="GO" id="GO:0032259">
    <property type="term" value="P:methylation"/>
    <property type="evidence" value="ECO:0007669"/>
    <property type="project" value="UniProtKB-KW"/>
</dbReference>
<dbReference type="PANTHER" id="PTHR42912">
    <property type="entry name" value="METHYLTRANSFERASE"/>
    <property type="match status" value="1"/>
</dbReference>
<dbReference type="EMBL" id="JAAKZH010000010">
    <property type="protein sequence ID" value="NGO66300.1"/>
    <property type="molecule type" value="Genomic_DNA"/>
</dbReference>
<dbReference type="GO" id="GO:0008757">
    <property type="term" value="F:S-adenosylmethionine-dependent methyltransferase activity"/>
    <property type="evidence" value="ECO:0007669"/>
    <property type="project" value="InterPro"/>
</dbReference>
<dbReference type="InterPro" id="IPR013216">
    <property type="entry name" value="Methyltransf_11"/>
</dbReference>